<dbReference type="GO" id="GO:0009002">
    <property type="term" value="F:serine-type D-Ala-D-Ala carboxypeptidase activity"/>
    <property type="evidence" value="ECO:0007669"/>
    <property type="project" value="UniProtKB-EC"/>
</dbReference>
<dbReference type="NCBIfam" id="TIGR00666">
    <property type="entry name" value="PBP4"/>
    <property type="match status" value="1"/>
</dbReference>
<comment type="similarity">
    <text evidence="1">Belongs to the peptidase S13 family.</text>
</comment>
<dbReference type="KEGG" id="kro:BVG79_00662"/>
<keyword evidence="4" id="KW-0645">Protease</keyword>
<keyword evidence="3" id="KW-0732">Signal</keyword>
<dbReference type="GO" id="GO:0006508">
    <property type="term" value="P:proteolysis"/>
    <property type="evidence" value="ECO:0007669"/>
    <property type="project" value="InterPro"/>
</dbReference>
<gene>
    <name evidence="4" type="primary">dacB</name>
    <name evidence="4" type="ORF">BVG79_00662</name>
</gene>
<dbReference type="SUPFAM" id="SSF56601">
    <property type="entry name" value="beta-lactamase/transpeptidase-like"/>
    <property type="match status" value="1"/>
</dbReference>
<dbReference type="STRING" id="92947.BVG79_00662"/>
<dbReference type="PANTHER" id="PTHR30023:SF0">
    <property type="entry name" value="PENICILLIN-SENSITIVE CARBOXYPEPTIDASE A"/>
    <property type="match status" value="1"/>
</dbReference>
<proteinExistence type="inferred from homology"/>
<dbReference type="PRINTS" id="PR00922">
    <property type="entry name" value="DADACBPTASE3"/>
</dbReference>
<evidence type="ECO:0000313" key="4">
    <source>
        <dbReference type="EMBL" id="ARO14014.1"/>
    </source>
</evidence>
<dbReference type="PANTHER" id="PTHR30023">
    <property type="entry name" value="D-ALANYL-D-ALANINE CARBOXYPEPTIDASE"/>
    <property type="match status" value="1"/>
</dbReference>
<protein>
    <submittedName>
        <fullName evidence="4">D-alanyl-D-alanine carboxypeptidase / D-alanyl-D-alanine-endopeptidase (Penicillin-binding protein 4)</fullName>
        <ecNumber evidence="4">3.4.16.4</ecNumber>
        <ecNumber evidence="4">3.4.21.-</ecNumber>
    </submittedName>
</protein>
<dbReference type="Pfam" id="PF02113">
    <property type="entry name" value="Peptidase_S13"/>
    <property type="match status" value="1"/>
</dbReference>
<keyword evidence="2 4" id="KW-0378">Hydrolase</keyword>
<dbReference type="EC" id="3.4.21.-" evidence="4"/>
<dbReference type="Proteomes" id="UP000242447">
    <property type="component" value="Chromosome"/>
</dbReference>
<dbReference type="InterPro" id="IPR000667">
    <property type="entry name" value="Peptidase_S13"/>
</dbReference>
<accession>A0A1W6NXQ6</accession>
<dbReference type="OrthoDB" id="5372081at2"/>
<name>A0A1W6NXQ6_9RHOB</name>
<dbReference type="PROSITE" id="PS51318">
    <property type="entry name" value="TAT"/>
    <property type="match status" value="1"/>
</dbReference>
<dbReference type="InterPro" id="IPR012338">
    <property type="entry name" value="Beta-lactam/transpept-like"/>
</dbReference>
<evidence type="ECO:0000256" key="1">
    <source>
        <dbReference type="ARBA" id="ARBA00006096"/>
    </source>
</evidence>
<dbReference type="AlphaFoldDB" id="A0A1W6NXQ6"/>
<dbReference type="Gene3D" id="3.40.710.10">
    <property type="entry name" value="DD-peptidase/beta-lactamase superfamily"/>
    <property type="match status" value="2"/>
</dbReference>
<dbReference type="InterPro" id="IPR006311">
    <property type="entry name" value="TAT_signal"/>
</dbReference>
<keyword evidence="4" id="KW-0121">Carboxypeptidase</keyword>
<keyword evidence="5" id="KW-1185">Reference proteome</keyword>
<sequence>MVSRRGVLTGLLATLAAPALGQVPFPPSRPTFVPAALRVSPAQMLAEARLGDGVGYLVARLSDGQIIESRAADLTLPPASTAKVVTAAYALGHLGPDYRFDTLVLGQGAIQDGVLQGDLMLAGGGDPVLDTANLVGLVGQLKAAGLRRVAGAFSYFDAALPAIAEIDPGAQTPQAAYNAAISGLNLNFNRVHFQWTRVQGEWQLKMDARGGGVEPAVSMVQMALATRGAPIFTHATDGVVERWTVAREALGNGGSRWLPVRNPGLYAADVFRTLCAAQGIALPAPQRATTLLAGNVLAHHQSPELLIILRDMLAYSTNLTAEVVGLTASLRAGGAVSSLAQSAQRMAAWIAATHGAQMVLVDHSGLGGAARVSPAQMVAFLRSVAGGPLRGILKPFDLQDAAGDKLMGAQPQVATKTGTLNFVSCLVGYIDPLDAEDVVFAILSGDIPAREATLQTPEEIPPGSRAWNTRARRLQQQLVQRWGAIQSTM</sequence>
<evidence type="ECO:0000256" key="3">
    <source>
        <dbReference type="SAM" id="SignalP"/>
    </source>
</evidence>
<reference evidence="4 5" key="1">
    <citation type="submission" date="2017-02" db="EMBL/GenBank/DDBJ databases">
        <title>Ketogulonicigenium robustum SPU B003 Genome sequencing and assembly.</title>
        <authorList>
            <person name="Li Y."/>
            <person name="Liu L."/>
            <person name="Wang C."/>
            <person name="Zhang M."/>
            <person name="Zhang T."/>
            <person name="Zhang Y."/>
        </authorList>
    </citation>
    <scope>NUCLEOTIDE SEQUENCE [LARGE SCALE GENOMIC DNA]</scope>
    <source>
        <strain evidence="4 5">SPU_B003</strain>
    </source>
</reference>
<evidence type="ECO:0000313" key="5">
    <source>
        <dbReference type="Proteomes" id="UP000242447"/>
    </source>
</evidence>
<dbReference type="Gene3D" id="3.50.80.20">
    <property type="entry name" value="D-Ala-D-Ala carboxypeptidase C, peptidase S13"/>
    <property type="match status" value="1"/>
</dbReference>
<feature type="signal peptide" evidence="3">
    <location>
        <begin position="1"/>
        <end position="21"/>
    </location>
</feature>
<dbReference type="RefSeq" id="WP_085785631.1">
    <property type="nucleotide sequence ID" value="NZ_CP019937.1"/>
</dbReference>
<dbReference type="GO" id="GO:0000270">
    <property type="term" value="P:peptidoglycan metabolic process"/>
    <property type="evidence" value="ECO:0007669"/>
    <property type="project" value="TreeGrafter"/>
</dbReference>
<dbReference type="EMBL" id="CP019937">
    <property type="protein sequence ID" value="ARO14014.1"/>
    <property type="molecule type" value="Genomic_DNA"/>
</dbReference>
<dbReference type="EC" id="3.4.16.4" evidence="4"/>
<evidence type="ECO:0000256" key="2">
    <source>
        <dbReference type="ARBA" id="ARBA00022801"/>
    </source>
</evidence>
<feature type="chain" id="PRO_5012619517" evidence="3">
    <location>
        <begin position="22"/>
        <end position="489"/>
    </location>
</feature>
<organism evidence="4 5">
    <name type="scientific">Ketogulonicigenium robustum</name>
    <dbReference type="NCBI Taxonomy" id="92947"/>
    <lineage>
        <taxon>Bacteria</taxon>
        <taxon>Pseudomonadati</taxon>
        <taxon>Pseudomonadota</taxon>
        <taxon>Alphaproteobacteria</taxon>
        <taxon>Rhodobacterales</taxon>
        <taxon>Roseobacteraceae</taxon>
        <taxon>Ketogulonicigenium</taxon>
    </lineage>
</organism>